<organism evidence="1 2">
    <name type="scientific">Halomonas koreensis</name>
    <dbReference type="NCBI Taxonomy" id="245385"/>
    <lineage>
        <taxon>Bacteria</taxon>
        <taxon>Pseudomonadati</taxon>
        <taxon>Pseudomonadota</taxon>
        <taxon>Gammaproteobacteria</taxon>
        <taxon>Oceanospirillales</taxon>
        <taxon>Halomonadaceae</taxon>
        <taxon>Halomonas</taxon>
    </lineage>
</organism>
<evidence type="ECO:0000313" key="2">
    <source>
        <dbReference type="Proteomes" id="UP001264519"/>
    </source>
</evidence>
<dbReference type="InterPro" id="IPR021431">
    <property type="entry name" value="DUF3080"/>
</dbReference>
<dbReference type="Proteomes" id="UP001264519">
    <property type="component" value="Unassembled WGS sequence"/>
</dbReference>
<dbReference type="RefSeq" id="WP_309654191.1">
    <property type="nucleotide sequence ID" value="NZ_JARWAK010000023.1"/>
</dbReference>
<accession>A0ABU1G7Y4</accession>
<evidence type="ECO:0000313" key="1">
    <source>
        <dbReference type="EMBL" id="MDR5868617.1"/>
    </source>
</evidence>
<name>A0ABU1G7Y4_9GAMM</name>
<dbReference type="Pfam" id="PF11279">
    <property type="entry name" value="DUF3080"/>
    <property type="match status" value="1"/>
</dbReference>
<protein>
    <submittedName>
        <fullName evidence="1">DUF3080 family protein</fullName>
    </submittedName>
</protein>
<dbReference type="EMBL" id="JARWAK010000023">
    <property type="protein sequence ID" value="MDR5868617.1"/>
    <property type="molecule type" value="Genomic_DNA"/>
</dbReference>
<keyword evidence="2" id="KW-1185">Reference proteome</keyword>
<gene>
    <name evidence="1" type="ORF">QC818_17670</name>
</gene>
<proteinExistence type="predicted"/>
<reference evidence="1 2" key="1">
    <citation type="submission" date="2023-04" db="EMBL/GenBank/DDBJ databases">
        <title>A long-awaited taxogenomic arrangement of the family Halomonadaceae.</title>
        <authorList>
            <person name="De La Haba R."/>
            <person name="Chuvochina M."/>
            <person name="Wittouck S."/>
            <person name="Arahal D.R."/>
            <person name="Sanchez-Porro C."/>
            <person name="Hugenholtz P."/>
            <person name="Ventosa A."/>
        </authorList>
    </citation>
    <scope>NUCLEOTIDE SEQUENCE [LARGE SCALE GENOMIC DNA]</scope>
    <source>
        <strain evidence="1 2">DSM 23530</strain>
    </source>
</reference>
<dbReference type="PROSITE" id="PS51257">
    <property type="entry name" value="PROKAR_LIPOPROTEIN"/>
    <property type="match status" value="1"/>
</dbReference>
<sequence>MARWRFRRPRTEGRRRWCLALVAGLLAGCGEGPADRLLTGYQGELAERLALPPPAPEAPANIGAFPERAQRLFEIPETREGLLDVFALRGCHIANLVAGRNNQLGRVAAPSQRWLYELRLWRRLSGCWNREVPDTLGEGDRQRLARLTRRKTDQLPRASWNALFASSEWTGSFSRASAPLPPDELDAVDAQLPALAYLREATLHQFDRRWSPDSATLEGHLKRLRDRPLTAELLRALMLAERRLTEASALLETALAESRCPADGAALDQGPQARRLAAWLPRLQAASRRWLAAVGALLDAQAVAPRPAVAAYRRRWLSLTRAEAPWPALAAARTRHRALATSLRRHCR</sequence>
<comment type="caution">
    <text evidence="1">The sequence shown here is derived from an EMBL/GenBank/DDBJ whole genome shotgun (WGS) entry which is preliminary data.</text>
</comment>